<dbReference type="RefSeq" id="WP_369455602.1">
    <property type="nucleotide sequence ID" value="NZ_JBGCUO010000001.1"/>
</dbReference>
<dbReference type="EMBL" id="JBGCUO010000001">
    <property type="protein sequence ID" value="MEY1662366.1"/>
    <property type="molecule type" value="Genomic_DNA"/>
</dbReference>
<reference evidence="1 2" key="1">
    <citation type="submission" date="2024-07" db="EMBL/GenBank/DDBJ databases">
        <authorList>
            <person name="Ren Q."/>
        </authorList>
    </citation>
    <scope>NUCLEOTIDE SEQUENCE [LARGE SCALE GENOMIC DNA]</scope>
    <source>
        <strain evidence="1 2">REN37</strain>
    </source>
</reference>
<dbReference type="Pfam" id="PF09614">
    <property type="entry name" value="Cas_Csy2"/>
    <property type="match status" value="1"/>
</dbReference>
<evidence type="ECO:0000313" key="2">
    <source>
        <dbReference type="Proteomes" id="UP001562065"/>
    </source>
</evidence>
<gene>
    <name evidence="1" type="primary">csy2</name>
    <name evidence="1" type="ORF">AB5I84_09425</name>
</gene>
<organism evidence="1 2">
    <name type="scientific">Isoalcanivorax beigongshangi</name>
    <dbReference type="NCBI Taxonomy" id="3238810"/>
    <lineage>
        <taxon>Bacteria</taxon>
        <taxon>Pseudomonadati</taxon>
        <taxon>Pseudomonadota</taxon>
        <taxon>Gammaproteobacteria</taxon>
        <taxon>Oceanospirillales</taxon>
        <taxon>Alcanivoracaceae</taxon>
        <taxon>Isoalcanivorax</taxon>
    </lineage>
</organism>
<protein>
    <submittedName>
        <fullName evidence="1">Type I-F CRISPR-associated protein Csy2</fullName>
    </submittedName>
</protein>
<name>A0ABV4AJY1_9GAMM</name>
<comment type="caution">
    <text evidence="1">The sequence shown here is derived from an EMBL/GenBank/DDBJ whole genome shotgun (WGS) entry which is preliminary data.</text>
</comment>
<proteinExistence type="predicted"/>
<evidence type="ECO:0000313" key="1">
    <source>
        <dbReference type="EMBL" id="MEY1662366.1"/>
    </source>
</evidence>
<sequence length="351" mass="38921">MNEIPLSSAQGLLVVPHLRVQNANAISSQMTHGFPSITAFVGLMWALERKLAAEPVPLRLLKVGVICHAQQEQVNSGYVKTFRLTRNPVGRDGGTAGIVEEGRTHLELTLVFLVQQKRVANVEPVLLTQVGDDVLNGWAQHAADTLAGMRVAGGSVLPPVVGPGRMVRPWLRLLADDPDKRARQFRQWRRQWLPGFALVGRDDVLAEWLTQLQTSDPDATALDAWLELSRFNYRADPHDANATAVKGSVRWRDPQRGKGSGWLVPIPVGYVGLSALHGAGQVRHARDERTPLRFVESVYSIGEWVSPHRITDVEALLWQPEVDHAKALYRCRSGYGLAAADDPDDDFYDYD</sequence>
<dbReference type="InterPro" id="IPR013398">
    <property type="entry name" value="CRISPR-assoc_prot_Csy2"/>
</dbReference>
<keyword evidence="2" id="KW-1185">Reference proteome</keyword>
<dbReference type="CDD" id="cd09736">
    <property type="entry name" value="Csy2_I-F"/>
    <property type="match status" value="1"/>
</dbReference>
<dbReference type="Proteomes" id="UP001562065">
    <property type="component" value="Unassembled WGS sequence"/>
</dbReference>
<dbReference type="NCBIfam" id="TIGR02565">
    <property type="entry name" value="cas_Csy2"/>
    <property type="match status" value="1"/>
</dbReference>
<accession>A0ABV4AJY1</accession>